<protein>
    <submittedName>
        <fullName evidence="1">Uncharacterized protein</fullName>
    </submittedName>
</protein>
<dbReference type="EMBL" id="SOSA01000204">
    <property type="protein sequence ID" value="THC94492.1"/>
    <property type="molecule type" value="Genomic_DNA"/>
</dbReference>
<dbReference type="Gene3D" id="3.40.220.10">
    <property type="entry name" value="Leucine Aminopeptidase, subunit E, domain 1"/>
    <property type="match status" value="1"/>
</dbReference>
<dbReference type="PANTHER" id="PTHR12521:SF0">
    <property type="entry name" value="ADP-RIBOSE GLYCOHYDROLASE OARD1"/>
    <property type="match status" value="1"/>
</dbReference>
<sequence length="205" mass="22663">MENAKSVDRPSNIKEIEGDLFDAPNGAALIHSCNCLGSWGAGIAAVFKAKYPAAFKIYQSHCRRLNASAEYNNVSTTHDNSGNEGSTRLRLPEGTALIIPPQEKDYVGKANVKKHWIICLFTSRKTGKSVSPPETILRNTELAVTDMKSQLRQLQSERGSQEIPISALWSCRFNSGLFKVDWELSRNVLEKTGLDVTVVRPEGEN</sequence>
<name>A0A4S3JGU1_9EURO</name>
<reference evidence="1 2" key="1">
    <citation type="submission" date="2019-03" db="EMBL/GenBank/DDBJ databases">
        <title>The genome sequence of a newly discovered highly antifungal drug resistant Aspergillus species, Aspergillus tanneri NIH 1004.</title>
        <authorList>
            <person name="Mounaud S."/>
            <person name="Singh I."/>
            <person name="Joardar V."/>
            <person name="Pakala S."/>
            <person name="Pakala S."/>
            <person name="Venepally P."/>
            <person name="Hoover J."/>
            <person name="Nierman W."/>
            <person name="Chung J."/>
            <person name="Losada L."/>
        </authorList>
    </citation>
    <scope>NUCLEOTIDE SEQUENCE [LARGE SCALE GENOMIC DNA]</scope>
    <source>
        <strain evidence="1 2">NIH1004</strain>
    </source>
</reference>
<accession>A0A4S3JGU1</accession>
<dbReference type="STRING" id="1220188.A0A4S3JGU1"/>
<dbReference type="InterPro" id="IPR043472">
    <property type="entry name" value="Macro_dom-like"/>
</dbReference>
<dbReference type="GO" id="GO:0140291">
    <property type="term" value="P:peptidyl-glutamate ADP-deribosylation"/>
    <property type="evidence" value="ECO:0007669"/>
    <property type="project" value="TreeGrafter"/>
</dbReference>
<dbReference type="SUPFAM" id="SSF52949">
    <property type="entry name" value="Macro domain-like"/>
    <property type="match status" value="1"/>
</dbReference>
<dbReference type="AlphaFoldDB" id="A0A4S3JGU1"/>
<keyword evidence="2" id="KW-1185">Reference proteome</keyword>
<dbReference type="PANTHER" id="PTHR12521">
    <property type="entry name" value="PROTEIN C6ORF130"/>
    <property type="match status" value="1"/>
</dbReference>
<comment type="caution">
    <text evidence="1">The sequence shown here is derived from an EMBL/GenBank/DDBJ whole genome shotgun (WGS) entry which is preliminary data.</text>
</comment>
<dbReference type="VEuPathDB" id="FungiDB:EYZ11_006015"/>
<dbReference type="Proteomes" id="UP000308092">
    <property type="component" value="Unassembled WGS sequence"/>
</dbReference>
<dbReference type="InterPro" id="IPR050892">
    <property type="entry name" value="ADP-ribose_metab_enzymes"/>
</dbReference>
<proteinExistence type="predicted"/>
<evidence type="ECO:0000313" key="2">
    <source>
        <dbReference type="Proteomes" id="UP000308092"/>
    </source>
</evidence>
<organism evidence="1 2">
    <name type="scientific">Aspergillus tanneri</name>
    <dbReference type="NCBI Taxonomy" id="1220188"/>
    <lineage>
        <taxon>Eukaryota</taxon>
        <taxon>Fungi</taxon>
        <taxon>Dikarya</taxon>
        <taxon>Ascomycota</taxon>
        <taxon>Pezizomycotina</taxon>
        <taxon>Eurotiomycetes</taxon>
        <taxon>Eurotiomycetidae</taxon>
        <taxon>Eurotiales</taxon>
        <taxon>Aspergillaceae</taxon>
        <taxon>Aspergillus</taxon>
        <taxon>Aspergillus subgen. Circumdati</taxon>
    </lineage>
</organism>
<evidence type="ECO:0000313" key="1">
    <source>
        <dbReference type="EMBL" id="THC94492.1"/>
    </source>
</evidence>
<gene>
    <name evidence="1" type="ORF">EYZ11_006015</name>
</gene>